<proteinExistence type="predicted"/>
<keyword evidence="2" id="KW-0413">Isomerase</keyword>
<dbReference type="PANTHER" id="PTHR12110:SF48">
    <property type="entry name" value="BLL3656 PROTEIN"/>
    <property type="match status" value="1"/>
</dbReference>
<accession>A0AAC9VVI7</accession>
<dbReference type="KEGG" id="mmal:CKJ54_12805"/>
<dbReference type="InterPro" id="IPR013022">
    <property type="entry name" value="Xyl_isomerase-like_TIM-brl"/>
</dbReference>
<dbReference type="Proteomes" id="UP000216246">
    <property type="component" value="Chromosome"/>
</dbReference>
<dbReference type="PANTHER" id="PTHR12110">
    <property type="entry name" value="HYDROXYPYRUVATE ISOMERASE"/>
    <property type="match status" value="1"/>
</dbReference>
<gene>
    <name evidence="2" type="ORF">CKJ54_12805</name>
</gene>
<dbReference type="Gene3D" id="3.20.20.150">
    <property type="entry name" value="Divalent-metal-dependent TIM barrel enzymes"/>
    <property type="match status" value="1"/>
</dbReference>
<dbReference type="Pfam" id="PF01261">
    <property type="entry name" value="AP_endonuc_2"/>
    <property type="match status" value="1"/>
</dbReference>
<reference evidence="2 3" key="1">
    <citation type="submission" date="2017-08" db="EMBL/GenBank/DDBJ databases">
        <title>Phylogentic analysis of Mycobacterium avium complex whole genomes.</title>
        <authorList>
            <person name="Caverly L.J."/>
            <person name="Spilker T."/>
            <person name="LiPuma J."/>
        </authorList>
    </citation>
    <scope>NUCLEOTIDE SEQUENCE [LARGE SCALE GENOMIC DNA]</scope>
    <source>
        <strain evidence="2 3">FLAC0026</strain>
    </source>
</reference>
<dbReference type="InterPro" id="IPR050312">
    <property type="entry name" value="IolE/XylAMocC-like"/>
</dbReference>
<dbReference type="EMBL" id="CP023147">
    <property type="protein sequence ID" value="ASW90658.1"/>
    <property type="molecule type" value="Genomic_DNA"/>
</dbReference>
<dbReference type="InterPro" id="IPR036237">
    <property type="entry name" value="Xyl_isomerase-like_sf"/>
</dbReference>
<sequence>MTATGCPDRLALGMLSVFGLPPIEFVDLAAELGCRHISAAVRGMPLVPLGYPPFSLTDDAVLRKDLLAAMDDRGVTISLGDGFLVLPGAEVDALQPDLDALTGLGVPRINVVSLDPDLSRTFDQFAALTELAARRNICTVVEPVPGLTIGDLATGLAATDYVGRSEFRLLIDTMHLVRSGSGAAELAAVDPGRIGYAQLNDTTLRPRTDDYMDEAMFERLVPGEGELPLRDILSALPVDTVLEIEVPQRSLALAGVSPIERLRPCVEAARRLLANAQAG</sequence>
<feature type="domain" description="Xylose isomerase-like TIM barrel" evidence="1">
    <location>
        <begin position="26"/>
        <end position="250"/>
    </location>
</feature>
<evidence type="ECO:0000313" key="3">
    <source>
        <dbReference type="Proteomes" id="UP000216246"/>
    </source>
</evidence>
<dbReference type="RefSeq" id="WP_095577212.1">
    <property type="nucleotide sequence ID" value="NZ_CP023147.1"/>
</dbReference>
<dbReference type="AlphaFoldDB" id="A0AAC9VVI7"/>
<dbReference type="SUPFAM" id="SSF51658">
    <property type="entry name" value="Xylose isomerase-like"/>
    <property type="match status" value="1"/>
</dbReference>
<evidence type="ECO:0000313" key="2">
    <source>
        <dbReference type="EMBL" id="ASW90658.1"/>
    </source>
</evidence>
<name>A0AAC9VVI7_9MYCO</name>
<dbReference type="GO" id="GO:0016853">
    <property type="term" value="F:isomerase activity"/>
    <property type="evidence" value="ECO:0007669"/>
    <property type="project" value="UniProtKB-KW"/>
</dbReference>
<organism evidence="2 3">
    <name type="scientific">Mycobacterium marseillense</name>
    <dbReference type="NCBI Taxonomy" id="701042"/>
    <lineage>
        <taxon>Bacteria</taxon>
        <taxon>Bacillati</taxon>
        <taxon>Actinomycetota</taxon>
        <taxon>Actinomycetes</taxon>
        <taxon>Mycobacteriales</taxon>
        <taxon>Mycobacteriaceae</taxon>
        <taxon>Mycobacterium</taxon>
        <taxon>Mycobacterium avium complex (MAC)</taxon>
    </lineage>
</organism>
<protein>
    <submittedName>
        <fullName evidence="2">Xylose isomerase</fullName>
    </submittedName>
</protein>
<evidence type="ECO:0000259" key="1">
    <source>
        <dbReference type="Pfam" id="PF01261"/>
    </source>
</evidence>